<name>A0A1H7QK61_9RHOB</name>
<dbReference type="Pfam" id="PF08352">
    <property type="entry name" value="oligo_HPY"/>
    <property type="match status" value="1"/>
</dbReference>
<evidence type="ECO:0000256" key="2">
    <source>
        <dbReference type="ARBA" id="ARBA00005417"/>
    </source>
</evidence>
<dbReference type="CDD" id="cd03257">
    <property type="entry name" value="ABC_NikE_OppD_transporters"/>
    <property type="match status" value="1"/>
</dbReference>
<dbReference type="NCBIfam" id="TIGR01727">
    <property type="entry name" value="oligo_HPY"/>
    <property type="match status" value="1"/>
</dbReference>
<dbReference type="NCBIfam" id="NF008453">
    <property type="entry name" value="PRK11308.1"/>
    <property type="match status" value="1"/>
</dbReference>
<dbReference type="InterPro" id="IPR003593">
    <property type="entry name" value="AAA+_ATPase"/>
</dbReference>
<evidence type="ECO:0000256" key="6">
    <source>
        <dbReference type="SAM" id="MobiDB-lite"/>
    </source>
</evidence>
<organism evidence="8 9">
    <name type="scientific">Jannaschia helgolandensis</name>
    <dbReference type="NCBI Taxonomy" id="188906"/>
    <lineage>
        <taxon>Bacteria</taxon>
        <taxon>Pseudomonadati</taxon>
        <taxon>Pseudomonadota</taxon>
        <taxon>Alphaproteobacteria</taxon>
        <taxon>Rhodobacterales</taxon>
        <taxon>Roseobacteraceae</taxon>
        <taxon>Jannaschia</taxon>
    </lineage>
</organism>
<dbReference type="PROSITE" id="PS00211">
    <property type="entry name" value="ABC_TRANSPORTER_1"/>
    <property type="match status" value="1"/>
</dbReference>
<gene>
    <name evidence="8" type="ORF">SAMN04488526_2818</name>
</gene>
<comment type="similarity">
    <text evidence="2">Belongs to the ABC transporter superfamily.</text>
</comment>
<dbReference type="InterPro" id="IPR027417">
    <property type="entry name" value="P-loop_NTPase"/>
</dbReference>
<comment type="subcellular location">
    <subcellularLocation>
        <location evidence="1">Cell inner membrane</location>
        <topology evidence="1">Peripheral membrane protein</topology>
    </subcellularLocation>
</comment>
<proteinExistence type="inferred from homology"/>
<dbReference type="PANTHER" id="PTHR43776">
    <property type="entry name" value="TRANSPORT ATP-BINDING PROTEIN"/>
    <property type="match status" value="1"/>
</dbReference>
<feature type="domain" description="ABC transporter" evidence="7">
    <location>
        <begin position="5"/>
        <end position="255"/>
    </location>
</feature>
<feature type="compositionally biased region" description="Basic and acidic residues" evidence="6">
    <location>
        <begin position="366"/>
        <end position="375"/>
    </location>
</feature>
<evidence type="ECO:0000256" key="1">
    <source>
        <dbReference type="ARBA" id="ARBA00004417"/>
    </source>
</evidence>
<evidence type="ECO:0000313" key="9">
    <source>
        <dbReference type="Proteomes" id="UP000199283"/>
    </source>
</evidence>
<dbReference type="AlphaFoldDB" id="A0A1H7QK61"/>
<evidence type="ECO:0000256" key="3">
    <source>
        <dbReference type="ARBA" id="ARBA00022448"/>
    </source>
</evidence>
<dbReference type="RefSeq" id="WP_092763794.1">
    <property type="nucleotide sequence ID" value="NZ_FNZQ01000005.1"/>
</dbReference>
<dbReference type="InterPro" id="IPR050319">
    <property type="entry name" value="ABC_transp_ATP-bind"/>
</dbReference>
<dbReference type="SMART" id="SM00382">
    <property type="entry name" value="AAA"/>
    <property type="match status" value="1"/>
</dbReference>
<keyword evidence="4" id="KW-0547">Nucleotide-binding</keyword>
<dbReference type="PROSITE" id="PS50893">
    <property type="entry name" value="ABC_TRANSPORTER_2"/>
    <property type="match status" value="1"/>
</dbReference>
<dbReference type="SUPFAM" id="SSF52540">
    <property type="entry name" value="P-loop containing nucleoside triphosphate hydrolases"/>
    <property type="match status" value="1"/>
</dbReference>
<evidence type="ECO:0000313" key="8">
    <source>
        <dbReference type="EMBL" id="SEL48303.1"/>
    </source>
</evidence>
<dbReference type="GO" id="GO:0005524">
    <property type="term" value="F:ATP binding"/>
    <property type="evidence" value="ECO:0007669"/>
    <property type="project" value="UniProtKB-KW"/>
</dbReference>
<dbReference type="Pfam" id="PF00005">
    <property type="entry name" value="ABC_tran"/>
    <property type="match status" value="1"/>
</dbReference>
<dbReference type="InterPro" id="IPR017871">
    <property type="entry name" value="ABC_transporter-like_CS"/>
</dbReference>
<dbReference type="EMBL" id="FNZQ01000005">
    <property type="protein sequence ID" value="SEL48303.1"/>
    <property type="molecule type" value="Genomic_DNA"/>
</dbReference>
<dbReference type="PANTHER" id="PTHR43776:SF7">
    <property type="entry name" value="D,D-DIPEPTIDE TRANSPORT ATP-BINDING PROTEIN DDPF-RELATED"/>
    <property type="match status" value="1"/>
</dbReference>
<feature type="region of interest" description="Disordered" evidence="6">
    <location>
        <begin position="356"/>
        <end position="375"/>
    </location>
</feature>
<sequence>MSVILEADNLVKHFRTGGGLFSKAGRVRAVDGVSLRIEVGETFAIVGESGCGKSTLARLLMRLLDPTAGEVSFDGQQVTRARGKALSTLRRDVQFIFQDPFSSLNPRLSVGRLVGEPLEVHAPEMGRSERREKVAELLRQVGLRPEYADRYPHEFSGGQRQRIGIARALATGPRLIIGDEPVSALDVSVQAQVVNLLADLGRDLGLTLILIAHDLAVIRHMSDRVAVMYLGRIVEQTTTDALFEAPRHPYTRALLDAVPDLDDRGGATRARIEGEMPSPAAPPPGCTFHTRCPHAQALCREKVPMLEAAADGHATACHFWREIEATPRVASRRIRSDAAHARLNLYRRATEGAEIIPVATNGRPSKSPDNREEDT</sequence>
<keyword evidence="3" id="KW-0813">Transport</keyword>
<dbReference type="GO" id="GO:0015833">
    <property type="term" value="P:peptide transport"/>
    <property type="evidence" value="ECO:0007669"/>
    <property type="project" value="InterPro"/>
</dbReference>
<keyword evidence="9" id="KW-1185">Reference proteome</keyword>
<evidence type="ECO:0000259" key="7">
    <source>
        <dbReference type="PROSITE" id="PS50893"/>
    </source>
</evidence>
<dbReference type="InterPro" id="IPR013563">
    <property type="entry name" value="Oligopep_ABC_C"/>
</dbReference>
<dbReference type="InterPro" id="IPR003439">
    <property type="entry name" value="ABC_transporter-like_ATP-bd"/>
</dbReference>
<keyword evidence="5 8" id="KW-0067">ATP-binding</keyword>
<dbReference type="Proteomes" id="UP000199283">
    <property type="component" value="Unassembled WGS sequence"/>
</dbReference>
<evidence type="ECO:0000256" key="4">
    <source>
        <dbReference type="ARBA" id="ARBA00022741"/>
    </source>
</evidence>
<dbReference type="GO" id="GO:0016887">
    <property type="term" value="F:ATP hydrolysis activity"/>
    <property type="evidence" value="ECO:0007669"/>
    <property type="project" value="InterPro"/>
</dbReference>
<dbReference type="FunFam" id="3.40.50.300:FF:000016">
    <property type="entry name" value="Oligopeptide ABC transporter ATP-binding component"/>
    <property type="match status" value="1"/>
</dbReference>
<dbReference type="Gene3D" id="3.40.50.300">
    <property type="entry name" value="P-loop containing nucleotide triphosphate hydrolases"/>
    <property type="match status" value="1"/>
</dbReference>
<dbReference type="GO" id="GO:0055085">
    <property type="term" value="P:transmembrane transport"/>
    <property type="evidence" value="ECO:0007669"/>
    <property type="project" value="UniProtKB-ARBA"/>
</dbReference>
<dbReference type="OrthoDB" id="9802264at2"/>
<protein>
    <submittedName>
        <fullName evidence="8">Oligopeptide/dipeptide ABC transporter, ATP-binding protein, C-terminal domain-containing protein</fullName>
    </submittedName>
</protein>
<reference evidence="8 9" key="1">
    <citation type="submission" date="2016-10" db="EMBL/GenBank/DDBJ databases">
        <authorList>
            <person name="de Groot N.N."/>
        </authorList>
    </citation>
    <scope>NUCLEOTIDE SEQUENCE [LARGE SCALE GENOMIC DNA]</scope>
    <source>
        <strain evidence="8 9">DSM 14858</strain>
    </source>
</reference>
<dbReference type="GO" id="GO:0005886">
    <property type="term" value="C:plasma membrane"/>
    <property type="evidence" value="ECO:0007669"/>
    <property type="project" value="UniProtKB-SubCell"/>
</dbReference>
<accession>A0A1H7QK61</accession>
<evidence type="ECO:0000256" key="5">
    <source>
        <dbReference type="ARBA" id="ARBA00022840"/>
    </source>
</evidence>
<dbReference type="STRING" id="188906.SAMN04488526_2818"/>